<reference evidence="2 3" key="1">
    <citation type="submission" date="2019-05" db="EMBL/GenBank/DDBJ databases">
        <title>Marivita sp. nov. isolated from sea sediment.</title>
        <authorList>
            <person name="Kim W."/>
        </authorList>
    </citation>
    <scope>NUCLEOTIDE SEQUENCE [LARGE SCALE GENOMIC DNA]</scope>
    <source>
        <strain evidence="2 3">CAU 1492</strain>
    </source>
</reference>
<organism evidence="2 3">
    <name type="scientific">Arenibacterium halophilum</name>
    <dbReference type="NCBI Taxonomy" id="2583821"/>
    <lineage>
        <taxon>Bacteria</taxon>
        <taxon>Pseudomonadati</taxon>
        <taxon>Pseudomonadota</taxon>
        <taxon>Alphaproteobacteria</taxon>
        <taxon>Rhodobacterales</taxon>
        <taxon>Paracoccaceae</taxon>
        <taxon>Arenibacterium</taxon>
    </lineage>
</organism>
<evidence type="ECO:0000313" key="2">
    <source>
        <dbReference type="EMBL" id="TMV12734.1"/>
    </source>
</evidence>
<protein>
    <submittedName>
        <fullName evidence="2">Uncharacterized protein</fullName>
    </submittedName>
</protein>
<dbReference type="EMBL" id="VCPC01000002">
    <property type="protein sequence ID" value="TMV12734.1"/>
    <property type="molecule type" value="Genomic_DNA"/>
</dbReference>
<feature type="region of interest" description="Disordered" evidence="1">
    <location>
        <begin position="77"/>
        <end position="100"/>
    </location>
</feature>
<dbReference type="RefSeq" id="WP_138863288.1">
    <property type="nucleotide sequence ID" value="NZ_VCPC01000002.1"/>
</dbReference>
<sequence>MRIAMFIAAILLVLATGGAAYLLVQACGVRLPLIGTVSYCAPDTGATRDQLAATLQDSRDAEAEIAALEREIALLACKADPPPPPPPPEPETPSGLDPDAFRSEDISVMEGCWELSSNYDVRDIRSDRVTRFRYWQICFDAQGNGREIMRATDGTQCSGALSGQLGQGQLTMREPGNLQCDNGSEIFRRDITCTLDSAGRANCESLQPEINGRGRATLRRAGR</sequence>
<comment type="caution">
    <text evidence="2">The sequence shown here is derived from an EMBL/GenBank/DDBJ whole genome shotgun (WGS) entry which is preliminary data.</text>
</comment>
<gene>
    <name evidence="2" type="ORF">FGK64_07970</name>
</gene>
<dbReference type="PROSITE" id="PS51257">
    <property type="entry name" value="PROKAR_LIPOPROTEIN"/>
    <property type="match status" value="1"/>
</dbReference>
<proteinExistence type="predicted"/>
<name>A0ABY2X8P0_9RHOB</name>
<evidence type="ECO:0000313" key="3">
    <source>
        <dbReference type="Proteomes" id="UP001191082"/>
    </source>
</evidence>
<evidence type="ECO:0000256" key="1">
    <source>
        <dbReference type="SAM" id="MobiDB-lite"/>
    </source>
</evidence>
<keyword evidence="3" id="KW-1185">Reference proteome</keyword>
<accession>A0ABY2X8P0</accession>
<feature type="compositionally biased region" description="Pro residues" evidence="1">
    <location>
        <begin position="80"/>
        <end position="91"/>
    </location>
</feature>
<dbReference type="Proteomes" id="UP001191082">
    <property type="component" value="Unassembled WGS sequence"/>
</dbReference>